<dbReference type="Proteomes" id="UP000019763">
    <property type="component" value="Unassembled WGS sequence"/>
</dbReference>
<dbReference type="EMBL" id="AFNH02000753">
    <property type="protein sequence ID" value="EZG56864.1"/>
    <property type="molecule type" value="Genomic_DNA"/>
</dbReference>
<dbReference type="RefSeq" id="XP_011131130.1">
    <property type="nucleotide sequence ID" value="XM_011132828.1"/>
</dbReference>
<dbReference type="GeneID" id="22913548"/>
<evidence type="ECO:0000313" key="2">
    <source>
        <dbReference type="Proteomes" id="UP000019763"/>
    </source>
</evidence>
<name>A0A023B4X2_GRENI</name>
<gene>
    <name evidence="1" type="ORF">GNI_100400</name>
</gene>
<keyword evidence="2" id="KW-1185">Reference proteome</keyword>
<reference evidence="1" key="1">
    <citation type="submission" date="2013-12" db="EMBL/GenBank/DDBJ databases">
        <authorList>
            <person name="Omoto C.K."/>
            <person name="Sibley D."/>
            <person name="Venepally P."/>
            <person name="Hadjithomas M."/>
            <person name="Karamycheva S."/>
            <person name="Brunk B."/>
            <person name="Roos D."/>
            <person name="Caler E."/>
            <person name="Lorenzi H."/>
        </authorList>
    </citation>
    <scope>NUCLEOTIDE SEQUENCE</scope>
</reference>
<comment type="caution">
    <text evidence="1">The sequence shown here is derived from an EMBL/GenBank/DDBJ whole genome shotgun (WGS) entry which is preliminary data.</text>
</comment>
<dbReference type="AlphaFoldDB" id="A0A023B4X2"/>
<proteinExistence type="predicted"/>
<evidence type="ECO:0000313" key="1">
    <source>
        <dbReference type="EMBL" id="EZG56864.1"/>
    </source>
</evidence>
<organism evidence="1 2">
    <name type="scientific">Gregarina niphandrodes</name>
    <name type="common">Septate eugregarine</name>
    <dbReference type="NCBI Taxonomy" id="110365"/>
    <lineage>
        <taxon>Eukaryota</taxon>
        <taxon>Sar</taxon>
        <taxon>Alveolata</taxon>
        <taxon>Apicomplexa</taxon>
        <taxon>Conoidasida</taxon>
        <taxon>Gregarinasina</taxon>
        <taxon>Eugregarinorida</taxon>
        <taxon>Gregarinidae</taxon>
        <taxon>Gregarina</taxon>
    </lineage>
</organism>
<accession>A0A023B4X2</accession>
<protein>
    <submittedName>
        <fullName evidence="1">Uncharacterized protein</fullName>
    </submittedName>
</protein>
<sequence>MNGALMLKATVDQIITTWSWLLSAEQGGDLPELVFLASTQREFFLTTSDKTIEGTKRRVTAALTFEEQVLGVVPPAAFRRRAEDGLRILREILPAALIKYYPARASDPWEDTIVLESLGLSESLGMKFGWGTRWVRAAMVECEGYKYYARVVAALLRRRSYFNDRPAQENRPPVATALVPPVLYCVSPFHGVHADKALPEQLHDVKYQLELHPPVETSKAMWRETATAFQRYSRRNGRVNAAAVDELIAVLFGESS</sequence>
<dbReference type="VEuPathDB" id="CryptoDB:GNI_100400"/>